<name>A0A845R4L3_9CLOT</name>
<feature type="domain" description="Large ribosomal subunit protein bL12 C-terminal" evidence="1">
    <location>
        <begin position="61"/>
        <end position="90"/>
    </location>
</feature>
<gene>
    <name evidence="2" type="ORF">D3Z33_15980</name>
</gene>
<dbReference type="Gene3D" id="3.30.1390.10">
    <property type="match status" value="1"/>
</dbReference>
<keyword evidence="3" id="KW-1185">Reference proteome</keyword>
<dbReference type="RefSeq" id="WP_207708361.1">
    <property type="nucleotide sequence ID" value="NZ_QXXA01000032.1"/>
</dbReference>
<accession>A0A845R4L3</accession>
<dbReference type="InterPro" id="IPR014719">
    <property type="entry name" value="Ribosomal_bL12_C/ClpS-like"/>
</dbReference>
<evidence type="ECO:0000259" key="1">
    <source>
        <dbReference type="Pfam" id="PF00542"/>
    </source>
</evidence>
<sequence length="94" mass="10952">RRFDMEIWIIALLLIIIGILVASPDSSELKINHMNKKLNRIMDHLGIEEINIDEELKELIADDKKIPAIKRLREETGMGLKEAKEYVDNLERNN</sequence>
<protein>
    <recommendedName>
        <fullName evidence="1">Large ribosomal subunit protein bL12 C-terminal domain-containing protein</fullName>
    </recommendedName>
</protein>
<feature type="non-terminal residue" evidence="2">
    <location>
        <position position="1"/>
    </location>
</feature>
<reference evidence="2 3" key="1">
    <citation type="submission" date="2018-08" db="EMBL/GenBank/DDBJ databases">
        <title>Murine metabolic-syndrome-specific gut microbial biobank.</title>
        <authorList>
            <person name="Liu C."/>
        </authorList>
    </citation>
    <scope>NUCLEOTIDE SEQUENCE [LARGE SCALE GENOMIC DNA]</scope>
    <source>
        <strain evidence="2 3">583</strain>
    </source>
</reference>
<dbReference type="GO" id="GO:0003735">
    <property type="term" value="F:structural constituent of ribosome"/>
    <property type="evidence" value="ECO:0007669"/>
    <property type="project" value="InterPro"/>
</dbReference>
<evidence type="ECO:0000313" key="3">
    <source>
        <dbReference type="Proteomes" id="UP000467132"/>
    </source>
</evidence>
<dbReference type="Proteomes" id="UP000467132">
    <property type="component" value="Unassembled WGS sequence"/>
</dbReference>
<dbReference type="SUPFAM" id="SSF54736">
    <property type="entry name" value="ClpS-like"/>
    <property type="match status" value="1"/>
</dbReference>
<evidence type="ECO:0000313" key="2">
    <source>
        <dbReference type="EMBL" id="NBI08352.1"/>
    </source>
</evidence>
<dbReference type="InterPro" id="IPR013823">
    <property type="entry name" value="Ribosomal_bL12_C"/>
</dbReference>
<organism evidence="2 3">
    <name type="scientific">Senegalia massiliensis</name>
    <dbReference type="NCBI Taxonomy" id="1720316"/>
    <lineage>
        <taxon>Bacteria</taxon>
        <taxon>Bacillati</taxon>
        <taxon>Bacillota</taxon>
        <taxon>Clostridia</taxon>
        <taxon>Eubacteriales</taxon>
        <taxon>Clostridiaceae</taxon>
        <taxon>Senegalia</taxon>
    </lineage>
</organism>
<dbReference type="EMBL" id="QXXA01000032">
    <property type="protein sequence ID" value="NBI08352.1"/>
    <property type="molecule type" value="Genomic_DNA"/>
</dbReference>
<proteinExistence type="predicted"/>
<comment type="caution">
    <text evidence="2">The sequence shown here is derived from an EMBL/GenBank/DDBJ whole genome shotgun (WGS) entry which is preliminary data.</text>
</comment>
<dbReference type="GO" id="GO:0006412">
    <property type="term" value="P:translation"/>
    <property type="evidence" value="ECO:0007669"/>
    <property type="project" value="InterPro"/>
</dbReference>
<dbReference type="Pfam" id="PF00542">
    <property type="entry name" value="Ribosomal_L12"/>
    <property type="match status" value="1"/>
</dbReference>
<dbReference type="AlphaFoldDB" id="A0A845R4L3"/>